<feature type="compositionally biased region" description="Low complexity" evidence="7">
    <location>
        <begin position="288"/>
        <end position="298"/>
    </location>
</feature>
<dbReference type="EMBL" id="LGFT01000009">
    <property type="protein sequence ID" value="KUK45058.1"/>
    <property type="molecule type" value="Genomic_DNA"/>
</dbReference>
<dbReference type="InterPro" id="IPR043164">
    <property type="entry name" value="Ribosomal_uL10-like_insert_sf"/>
</dbReference>
<evidence type="ECO:0000256" key="2">
    <source>
        <dbReference type="ARBA" id="ARBA00022730"/>
    </source>
</evidence>
<comment type="subunit">
    <text evidence="6">Part of the 50S ribosomal subunit. Forms part of the ribosomal stalk which helps the ribosome interact with GTP-bound translation factors. Forms a heptameric L10(L12)2(L12)2(L12)2 complex, where L10 forms an elongated spine to which the L12 dimers bind in a sequential fashion.</text>
</comment>
<evidence type="ECO:0000313" key="10">
    <source>
        <dbReference type="EMBL" id="KUK96223.1"/>
    </source>
</evidence>
<dbReference type="PANTHER" id="PTHR45699">
    <property type="entry name" value="60S ACIDIC RIBOSOMAL PROTEIN P0"/>
    <property type="match status" value="1"/>
</dbReference>
<dbReference type="PATRIC" id="fig|301375.6.peg.175"/>
<keyword evidence="5 6" id="KW-0687">Ribonucleoprotein</keyword>
<comment type="similarity">
    <text evidence="1 6">Belongs to the universal ribosomal protein uL10 family.</text>
</comment>
<proteinExistence type="inferred from homology"/>
<keyword evidence="3 6" id="KW-0694">RNA-binding</keyword>
<dbReference type="Pfam" id="PF00466">
    <property type="entry name" value="Ribosomal_L10"/>
    <property type="match status" value="1"/>
</dbReference>
<dbReference type="Gene3D" id="6.10.140.760">
    <property type="match status" value="1"/>
</dbReference>
<dbReference type="AlphaFoldDB" id="A0A117LFZ0"/>
<dbReference type="Proteomes" id="UP000057043">
    <property type="component" value="Unassembled WGS sequence"/>
</dbReference>
<dbReference type="EMBL" id="LGHB01000017">
    <property type="protein sequence ID" value="KUK96223.1"/>
    <property type="molecule type" value="Genomic_DNA"/>
</dbReference>
<dbReference type="Pfam" id="PF17777">
    <property type="entry name" value="RL10P_insert"/>
    <property type="match status" value="1"/>
</dbReference>
<evidence type="ECO:0000256" key="4">
    <source>
        <dbReference type="ARBA" id="ARBA00022980"/>
    </source>
</evidence>
<comment type="function">
    <text evidence="6">Forms part of the ribosomal stalk, playing a central role in the interaction of the ribosome with GTP-bound translation factors.</text>
</comment>
<dbReference type="Gene3D" id="3.30.70.1730">
    <property type="match status" value="1"/>
</dbReference>
<comment type="caution">
    <text evidence="9">The sequence shown here is derived from an EMBL/GenBank/DDBJ whole genome shotgun (WGS) entry which is preliminary data.</text>
</comment>
<dbReference type="GO" id="GO:0000027">
    <property type="term" value="P:ribosomal large subunit assembly"/>
    <property type="evidence" value="ECO:0007669"/>
    <property type="project" value="TreeGrafter"/>
</dbReference>
<protein>
    <recommendedName>
        <fullName evidence="6">Large ribosomal subunit protein uL10</fullName>
    </recommendedName>
    <alternativeName>
        <fullName evidence="6">Acidic ribosomal protein P0 homolog</fullName>
    </alternativeName>
</protein>
<evidence type="ECO:0000256" key="6">
    <source>
        <dbReference type="HAMAP-Rule" id="MF_00280"/>
    </source>
</evidence>
<dbReference type="NCBIfam" id="NF003098">
    <property type="entry name" value="PRK04019.1-5"/>
    <property type="match status" value="1"/>
</dbReference>
<evidence type="ECO:0000259" key="8">
    <source>
        <dbReference type="Pfam" id="PF17777"/>
    </source>
</evidence>
<evidence type="ECO:0000256" key="7">
    <source>
        <dbReference type="SAM" id="MobiDB-lite"/>
    </source>
</evidence>
<organism evidence="9 12">
    <name type="scientific">Methanothrix harundinacea</name>
    <dbReference type="NCBI Taxonomy" id="301375"/>
    <lineage>
        <taxon>Archaea</taxon>
        <taxon>Methanobacteriati</taxon>
        <taxon>Methanobacteriota</taxon>
        <taxon>Stenosarchaea group</taxon>
        <taxon>Methanomicrobia</taxon>
        <taxon>Methanotrichales</taxon>
        <taxon>Methanotrichaceae</taxon>
        <taxon>Methanothrix</taxon>
    </lineage>
</organism>
<keyword evidence="2 6" id="KW-0699">rRNA-binding</keyword>
<dbReference type="Proteomes" id="UP000053961">
    <property type="component" value="Unassembled WGS sequence"/>
</dbReference>
<dbReference type="GO" id="GO:0002181">
    <property type="term" value="P:cytoplasmic translation"/>
    <property type="evidence" value="ECO:0007669"/>
    <property type="project" value="TreeGrafter"/>
</dbReference>
<evidence type="ECO:0000256" key="3">
    <source>
        <dbReference type="ARBA" id="ARBA00022884"/>
    </source>
</evidence>
<gene>
    <name evidence="6" type="primary">rpl10</name>
    <name evidence="6" type="synonym">rplP0</name>
    <name evidence="9" type="ORF">XD72_0585</name>
    <name evidence="10" type="ORF">XE07_1249</name>
</gene>
<sequence length="326" mass="34686">MSVQVRHTEHVPEWKIREVEDLVERIGESPVVGLVGLTDIPAKQLQELRAALRDVATLKMVRNNIARRAIEKCSDDFLPLADEIEAQTAFIFTDVNPFKLYKMLEEKKQPMPIKAGGKAPADIVIEKGETPFSPGPMVGKLQSAGIPAAIKSGKVVINETKVVAEEGETVSAQLAEVLATMEIFPRKVGLELLAVYEGGLVFRPRDLTIDVEGTLSQMSTASAQALGLALEIGYATPTTIGPLLMRAASKARNLVLEGALPVPSMMEALLARAAADASVLTNLVEGGPAEAPAASAPAEKTEEKAEEAEKEEDEEAGLGGLSALFG</sequence>
<dbReference type="InterPro" id="IPR043141">
    <property type="entry name" value="Ribosomal_uL10-like_sf"/>
</dbReference>
<dbReference type="HAMAP" id="MF_00280">
    <property type="entry name" value="Ribosomal_uL10_arch"/>
    <property type="match status" value="1"/>
</dbReference>
<keyword evidence="4 6" id="KW-0689">Ribosomal protein</keyword>
<name>A0A117LFZ0_9EURY</name>
<evidence type="ECO:0000313" key="11">
    <source>
        <dbReference type="Proteomes" id="UP000053961"/>
    </source>
</evidence>
<dbReference type="Gene3D" id="3.90.105.20">
    <property type="match status" value="1"/>
</dbReference>
<dbReference type="PANTHER" id="PTHR45699:SF3">
    <property type="entry name" value="LARGE RIBOSOMAL SUBUNIT PROTEIN UL10"/>
    <property type="match status" value="1"/>
</dbReference>
<feature type="domain" description="Large ribosomal subunit protein uL10-like insertion" evidence="8">
    <location>
        <begin position="114"/>
        <end position="183"/>
    </location>
</feature>
<accession>A0A117LFZ0</accession>
<dbReference type="GO" id="GO:0003735">
    <property type="term" value="F:structural constituent of ribosome"/>
    <property type="evidence" value="ECO:0007669"/>
    <property type="project" value="TreeGrafter"/>
</dbReference>
<dbReference type="InterPro" id="IPR040637">
    <property type="entry name" value="Ribosomal_uL10-like_insert"/>
</dbReference>
<evidence type="ECO:0000256" key="5">
    <source>
        <dbReference type="ARBA" id="ARBA00023274"/>
    </source>
</evidence>
<reference evidence="10" key="1">
    <citation type="journal article" date="2015" name="MBio">
        <title>Genome-resolved metagenomic analysis reveals roles for candidate phyla and other microbial community members in biogeochemical transformations in oil reservoirs.</title>
        <authorList>
            <person name="Hu P."/>
            <person name="Tom L."/>
            <person name="Singh A."/>
            <person name="Thomas B.C."/>
            <person name="Baker B.J."/>
            <person name="Piceno Y.M."/>
            <person name="Andersen G.L."/>
            <person name="Banfield J.F."/>
        </authorList>
    </citation>
    <scope>NUCLEOTIDE SEQUENCE [LARGE SCALE GENOMIC DNA]</scope>
    <source>
        <strain evidence="10">56_747</strain>
    </source>
</reference>
<dbReference type="GO" id="GO:0070180">
    <property type="term" value="F:large ribosomal subunit rRNA binding"/>
    <property type="evidence" value="ECO:0007669"/>
    <property type="project" value="UniProtKB-UniRule"/>
</dbReference>
<feature type="region of interest" description="Disordered" evidence="7">
    <location>
        <begin position="288"/>
        <end position="326"/>
    </location>
</feature>
<evidence type="ECO:0000313" key="12">
    <source>
        <dbReference type="Proteomes" id="UP000057043"/>
    </source>
</evidence>
<evidence type="ECO:0000256" key="1">
    <source>
        <dbReference type="ARBA" id="ARBA00008889"/>
    </source>
</evidence>
<dbReference type="InterPro" id="IPR001790">
    <property type="entry name" value="Ribosomal_uL10"/>
</dbReference>
<feature type="compositionally biased region" description="Acidic residues" evidence="7">
    <location>
        <begin position="304"/>
        <end position="316"/>
    </location>
</feature>
<dbReference type="GO" id="GO:0022625">
    <property type="term" value="C:cytosolic large ribosomal subunit"/>
    <property type="evidence" value="ECO:0007669"/>
    <property type="project" value="TreeGrafter"/>
</dbReference>
<dbReference type="InterPro" id="IPR050323">
    <property type="entry name" value="Ribosomal_protein_uL10"/>
</dbReference>
<reference evidence="11 12" key="2">
    <citation type="journal article" date="2015" name="MBio">
        <title>Genome-Resolved Metagenomic Analysis Reveals Roles for Candidate Phyla and Other Microbial Community Members in Biogeochemical Transformations in Oil Reservoirs.</title>
        <authorList>
            <person name="Hu P."/>
            <person name="Tom L."/>
            <person name="Singh A."/>
            <person name="Thomas B.C."/>
            <person name="Baker B.J."/>
            <person name="Piceno Y.M."/>
            <person name="Andersen G.L."/>
            <person name="Banfield J.F."/>
        </authorList>
    </citation>
    <scope>NUCLEOTIDE SEQUENCE [LARGE SCALE GENOMIC DNA]</scope>
    <source>
        <strain evidence="9">57_489</strain>
    </source>
</reference>
<evidence type="ECO:0000313" key="9">
    <source>
        <dbReference type="EMBL" id="KUK45058.1"/>
    </source>
</evidence>
<dbReference type="InterPro" id="IPR022909">
    <property type="entry name" value="Ribosomal_uL10_arc"/>
</dbReference>
<dbReference type="SUPFAM" id="SSF160369">
    <property type="entry name" value="Ribosomal protein L10-like"/>
    <property type="match status" value="1"/>
</dbReference>